<evidence type="ECO:0000313" key="3">
    <source>
        <dbReference type="EMBL" id="RMI29202.1"/>
    </source>
</evidence>
<name>A0A3M2KU75_9ACTN</name>
<dbReference type="InterPro" id="IPR010982">
    <property type="entry name" value="Lambda_DNA-bd_dom_sf"/>
</dbReference>
<feature type="domain" description="HTH cro/C1-type" evidence="2">
    <location>
        <begin position="27"/>
        <end position="82"/>
    </location>
</feature>
<dbReference type="GO" id="GO:0003677">
    <property type="term" value="F:DNA binding"/>
    <property type="evidence" value="ECO:0007669"/>
    <property type="project" value="InterPro"/>
</dbReference>
<comment type="caution">
    <text evidence="3">The sequence shown here is derived from an EMBL/GenBank/DDBJ whole genome shotgun (WGS) entry which is preliminary data.</text>
</comment>
<dbReference type="Pfam" id="PF13560">
    <property type="entry name" value="HTH_31"/>
    <property type="match status" value="1"/>
</dbReference>
<protein>
    <submittedName>
        <fullName evidence="3">XRE family transcriptional regulator</fullName>
    </submittedName>
</protein>
<evidence type="ECO:0000313" key="4">
    <source>
        <dbReference type="Proteomes" id="UP000282674"/>
    </source>
</evidence>
<gene>
    <name evidence="3" type="ORF">EBO15_43340</name>
</gene>
<accession>A0A3M2KU75</accession>
<evidence type="ECO:0000259" key="2">
    <source>
        <dbReference type="PROSITE" id="PS50943"/>
    </source>
</evidence>
<reference evidence="3 4" key="1">
    <citation type="submission" date="2018-10" db="EMBL/GenBank/DDBJ databases">
        <title>Isolation from soil.</title>
        <authorList>
            <person name="Hu J."/>
        </authorList>
    </citation>
    <scope>NUCLEOTIDE SEQUENCE [LARGE SCALE GENOMIC DNA]</scope>
    <source>
        <strain evidence="3 4">NEAU-Ht49</strain>
    </source>
</reference>
<keyword evidence="4" id="KW-1185">Reference proteome</keyword>
<dbReference type="EMBL" id="RFFG01000255">
    <property type="protein sequence ID" value="RMI29202.1"/>
    <property type="molecule type" value="Genomic_DNA"/>
</dbReference>
<dbReference type="Gene3D" id="1.10.260.40">
    <property type="entry name" value="lambda repressor-like DNA-binding domains"/>
    <property type="match status" value="1"/>
</dbReference>
<evidence type="ECO:0000256" key="1">
    <source>
        <dbReference type="SAM" id="MobiDB-lite"/>
    </source>
</evidence>
<dbReference type="SUPFAM" id="SSF47413">
    <property type="entry name" value="lambda repressor-like DNA-binding domains"/>
    <property type="match status" value="1"/>
</dbReference>
<sequence length="465" mass="49121">MVDPHHPVWATPTLREAIAHQHYGQVVRILRQAEGLTLAEFGRRCGYSGSRLSRLERDRAPLNDVGILRTFATALHVSPAIFGLLPANEEPTERGKNPQRPSGPTVVPGTAEDEEDPVRRRALLANLAVTAAAAAAAVPAGWPGGAAGASPDAGTRLLDAMRGMLLGTTRLTGAVPASTNQTRALLASATCAFTGCRYSELGDALPRLIAGAQQAAADDHRPAAHAVVAHGYILATRLLIKLDAAELGLLAADRAHNFAAASGDLVLSGEAARNMAVLARKLGWHDQATDLALRAAEQLHAPDPRSKAQRGLLLMSAGYTAAKRHDTAGLTDLTAQADRIAGTLSDRILLPTHGGGFGRPVVALHLISGHNAAGDPAAALRVAHKVRLDALPTTERRARYLTDVATSYGMWGKRTECLDALLRAERIAPQEVRTRPAVRNLVNGMLTSGRTSPELRGFAARLHLA</sequence>
<organism evidence="3 4">
    <name type="scientific">Actinomadura harenae</name>
    <dbReference type="NCBI Taxonomy" id="2483351"/>
    <lineage>
        <taxon>Bacteria</taxon>
        <taxon>Bacillati</taxon>
        <taxon>Actinomycetota</taxon>
        <taxon>Actinomycetes</taxon>
        <taxon>Streptosporangiales</taxon>
        <taxon>Thermomonosporaceae</taxon>
        <taxon>Actinomadura</taxon>
    </lineage>
</organism>
<feature type="region of interest" description="Disordered" evidence="1">
    <location>
        <begin position="88"/>
        <end position="116"/>
    </location>
</feature>
<dbReference type="CDD" id="cd00093">
    <property type="entry name" value="HTH_XRE"/>
    <property type="match status" value="1"/>
</dbReference>
<proteinExistence type="predicted"/>
<dbReference type="AlphaFoldDB" id="A0A3M2KU75"/>
<dbReference type="PROSITE" id="PS50943">
    <property type="entry name" value="HTH_CROC1"/>
    <property type="match status" value="1"/>
</dbReference>
<dbReference type="SMART" id="SM00530">
    <property type="entry name" value="HTH_XRE"/>
    <property type="match status" value="1"/>
</dbReference>
<dbReference type="InterPro" id="IPR001387">
    <property type="entry name" value="Cro/C1-type_HTH"/>
</dbReference>
<dbReference type="Proteomes" id="UP000282674">
    <property type="component" value="Unassembled WGS sequence"/>
</dbReference>